<sequence length="141" mass="15106">MHPRDLPRVPRFAVGATPQVMAEKLVAFDADLDDISDVQRVLWHHGYYPSRREITEAAAIARATKASEGSLFGIVMAAVVGVVLFALGMLLVGPAQAAQSVAYEAARIYALLAALAVGIVLVIALALDMAARRRTAKEKRP</sequence>
<dbReference type="RefSeq" id="WP_188612424.1">
    <property type="nucleotide sequence ID" value="NZ_BMGG01000011.1"/>
</dbReference>
<feature type="transmembrane region" description="Helical" evidence="1">
    <location>
        <begin position="71"/>
        <end position="96"/>
    </location>
</feature>
<keyword evidence="1" id="KW-0812">Transmembrane</keyword>
<comment type="caution">
    <text evidence="2">The sequence shown here is derived from an EMBL/GenBank/DDBJ whole genome shotgun (WGS) entry which is preliminary data.</text>
</comment>
<dbReference type="EMBL" id="BMGG01000011">
    <property type="protein sequence ID" value="GGC90673.1"/>
    <property type="molecule type" value="Genomic_DNA"/>
</dbReference>
<feature type="transmembrane region" description="Helical" evidence="1">
    <location>
        <begin position="108"/>
        <end position="131"/>
    </location>
</feature>
<evidence type="ECO:0000313" key="2">
    <source>
        <dbReference type="EMBL" id="GGC90673.1"/>
    </source>
</evidence>
<evidence type="ECO:0000313" key="3">
    <source>
        <dbReference type="Proteomes" id="UP000637002"/>
    </source>
</evidence>
<keyword evidence="1" id="KW-1133">Transmembrane helix</keyword>
<accession>A0A916UXW2</accession>
<protein>
    <submittedName>
        <fullName evidence="2">Uncharacterized protein</fullName>
    </submittedName>
</protein>
<proteinExistence type="predicted"/>
<keyword evidence="1" id="KW-0472">Membrane</keyword>
<name>A0A916UXW2_9HYPH</name>
<reference evidence="2" key="2">
    <citation type="submission" date="2020-09" db="EMBL/GenBank/DDBJ databases">
        <authorList>
            <person name="Sun Q."/>
            <person name="Zhou Y."/>
        </authorList>
    </citation>
    <scope>NUCLEOTIDE SEQUENCE</scope>
    <source>
        <strain evidence="2">CGMCC 1.12919</strain>
    </source>
</reference>
<dbReference type="Proteomes" id="UP000637002">
    <property type="component" value="Unassembled WGS sequence"/>
</dbReference>
<keyword evidence="3" id="KW-1185">Reference proteome</keyword>
<evidence type="ECO:0000256" key="1">
    <source>
        <dbReference type="SAM" id="Phobius"/>
    </source>
</evidence>
<organism evidence="2 3">
    <name type="scientific">Chelatococcus reniformis</name>
    <dbReference type="NCBI Taxonomy" id="1494448"/>
    <lineage>
        <taxon>Bacteria</taxon>
        <taxon>Pseudomonadati</taxon>
        <taxon>Pseudomonadota</taxon>
        <taxon>Alphaproteobacteria</taxon>
        <taxon>Hyphomicrobiales</taxon>
        <taxon>Chelatococcaceae</taxon>
        <taxon>Chelatococcus</taxon>
    </lineage>
</organism>
<reference evidence="2" key="1">
    <citation type="journal article" date="2014" name="Int. J. Syst. Evol. Microbiol.">
        <title>Complete genome sequence of Corynebacterium casei LMG S-19264T (=DSM 44701T), isolated from a smear-ripened cheese.</title>
        <authorList>
            <consortium name="US DOE Joint Genome Institute (JGI-PGF)"/>
            <person name="Walter F."/>
            <person name="Albersmeier A."/>
            <person name="Kalinowski J."/>
            <person name="Ruckert C."/>
        </authorList>
    </citation>
    <scope>NUCLEOTIDE SEQUENCE</scope>
    <source>
        <strain evidence="2">CGMCC 1.12919</strain>
    </source>
</reference>
<gene>
    <name evidence="2" type="ORF">GCM10010994_55590</name>
</gene>
<dbReference type="AlphaFoldDB" id="A0A916UXW2"/>